<feature type="domain" description="EAL" evidence="2">
    <location>
        <begin position="346"/>
        <end position="600"/>
    </location>
</feature>
<dbReference type="Gene3D" id="3.20.20.450">
    <property type="entry name" value="EAL domain"/>
    <property type="match status" value="1"/>
</dbReference>
<dbReference type="CDD" id="cd01949">
    <property type="entry name" value="GGDEF"/>
    <property type="match status" value="1"/>
</dbReference>
<dbReference type="PROSITE" id="PS50887">
    <property type="entry name" value="GGDEF"/>
    <property type="match status" value="1"/>
</dbReference>
<evidence type="ECO:0000259" key="3">
    <source>
        <dbReference type="PROSITE" id="PS50887"/>
    </source>
</evidence>
<comment type="caution">
    <text evidence="4">The sequence shown here is derived from an EMBL/GenBank/DDBJ whole genome shotgun (WGS) entry which is preliminary data.</text>
</comment>
<dbReference type="Pfam" id="PF00990">
    <property type="entry name" value="GGDEF"/>
    <property type="match status" value="1"/>
</dbReference>
<proteinExistence type="predicted"/>
<dbReference type="OrthoDB" id="9176779at2"/>
<protein>
    <submittedName>
        <fullName evidence="4">EAL domain-containing protein</fullName>
    </submittedName>
</protein>
<dbReference type="InterPro" id="IPR043128">
    <property type="entry name" value="Rev_trsase/Diguanyl_cyclase"/>
</dbReference>
<dbReference type="Pfam" id="PF00563">
    <property type="entry name" value="EAL"/>
    <property type="match status" value="1"/>
</dbReference>
<evidence type="ECO:0000313" key="4">
    <source>
        <dbReference type="EMBL" id="TKV66751.1"/>
    </source>
</evidence>
<organism evidence="4 5">
    <name type="scientific">Marinobacter panjinensis</name>
    <dbReference type="NCBI Taxonomy" id="2576384"/>
    <lineage>
        <taxon>Bacteria</taxon>
        <taxon>Pseudomonadati</taxon>
        <taxon>Pseudomonadota</taxon>
        <taxon>Gammaproteobacteria</taxon>
        <taxon>Pseudomonadales</taxon>
        <taxon>Marinobacteraceae</taxon>
        <taxon>Marinobacter</taxon>
    </lineage>
</organism>
<name>A0A4U6R0G2_9GAMM</name>
<dbReference type="SUPFAM" id="SSF141868">
    <property type="entry name" value="EAL domain-like"/>
    <property type="match status" value="1"/>
</dbReference>
<dbReference type="SMART" id="SM00052">
    <property type="entry name" value="EAL"/>
    <property type="match status" value="1"/>
</dbReference>
<dbReference type="Gene3D" id="3.30.70.270">
    <property type="match status" value="1"/>
</dbReference>
<dbReference type="NCBIfam" id="TIGR00254">
    <property type="entry name" value="GGDEF"/>
    <property type="match status" value="1"/>
</dbReference>
<dbReference type="GO" id="GO:0003824">
    <property type="term" value="F:catalytic activity"/>
    <property type="evidence" value="ECO:0007669"/>
    <property type="project" value="UniProtKB-ARBA"/>
</dbReference>
<dbReference type="CDD" id="cd01948">
    <property type="entry name" value="EAL"/>
    <property type="match status" value="1"/>
</dbReference>
<feature type="domain" description="GGDEF" evidence="3">
    <location>
        <begin position="204"/>
        <end position="337"/>
    </location>
</feature>
<dbReference type="InterPro" id="IPR029787">
    <property type="entry name" value="Nucleotide_cyclase"/>
</dbReference>
<evidence type="ECO:0000256" key="1">
    <source>
        <dbReference type="ARBA" id="ARBA00001946"/>
    </source>
</evidence>
<gene>
    <name evidence="4" type="ORF">FDP08_00920</name>
</gene>
<evidence type="ECO:0000313" key="5">
    <source>
        <dbReference type="Proteomes" id="UP000308488"/>
    </source>
</evidence>
<dbReference type="InterPro" id="IPR035919">
    <property type="entry name" value="EAL_sf"/>
</dbReference>
<dbReference type="InterPro" id="IPR052155">
    <property type="entry name" value="Biofilm_reg_signaling"/>
</dbReference>
<dbReference type="RefSeq" id="WP_137434173.1">
    <property type="nucleotide sequence ID" value="NZ_JANRHC010000004.1"/>
</dbReference>
<dbReference type="Proteomes" id="UP000308488">
    <property type="component" value="Unassembled WGS sequence"/>
</dbReference>
<dbReference type="PANTHER" id="PTHR44757">
    <property type="entry name" value="DIGUANYLATE CYCLASE DGCP"/>
    <property type="match status" value="1"/>
</dbReference>
<comment type="cofactor">
    <cofactor evidence="1">
        <name>Mg(2+)</name>
        <dbReference type="ChEBI" id="CHEBI:18420"/>
    </cofactor>
</comment>
<dbReference type="EMBL" id="SZYH01000001">
    <property type="protein sequence ID" value="TKV66751.1"/>
    <property type="molecule type" value="Genomic_DNA"/>
</dbReference>
<evidence type="ECO:0000259" key="2">
    <source>
        <dbReference type="PROSITE" id="PS50883"/>
    </source>
</evidence>
<keyword evidence="5" id="KW-1185">Reference proteome</keyword>
<sequence>MKLTEFIRTHMEEILQVWDYDAKEILPNPDLSREELRDHVEQILLGIVVELERPATGHERSSLFNPDHPDCIASARIHGMERHNLGADIVHVTSEFGALRMTVAQLWLNSLDTVEPSDIEDLNRFNSKIDKALAQSVQRFALEKQKQGRVEAVSGIGHDITLRKQSEAKIWRHANYDLLTNVPNRRLFRDRLDQHAAHSARTGDPFALLFIDLDNFKVINDRLGHDAGDELLKDAAKRINACVRQSDTVARMGGDEFTVLLLDTGNLAFIKDIARKILAELDQPFRLGEDEVKVSASIGITLFPEDGQSAQQLLSNADQAMYLAKQSGRNQICFYNQIMGHARHARHQLVAELRQAPEKQQLELYYQPIVELSSERIVKAEALLRWQHPERGLLTPGKFLGLAEETGLMGALEHWVFAEATASTDRWTSLAGLPFQISVNTSPMQFTRSTQDEFQEADLDAFARSGDTVILELPESVFLQSMKNLGERFSELQKAGVQLALDDFGTGYSSLAYLKRFNVNYLKLDPSFVQRDNSDSGGRTIAESIIAMAHKLGIQVIAKGVETAEQKDWLKAAGCDFAQGHYFSKPLPMETFSAMLHNGNRSSGVLSINGR</sequence>
<dbReference type="PANTHER" id="PTHR44757:SF2">
    <property type="entry name" value="BIOFILM ARCHITECTURE MAINTENANCE PROTEIN MBAA"/>
    <property type="match status" value="1"/>
</dbReference>
<reference evidence="4 5" key="1">
    <citation type="submission" date="2019-05" db="EMBL/GenBank/DDBJ databases">
        <title>Marinobacter panjinensis sp. nov., a moderately halophilic bacterium isolated from sea tidal flat environment.</title>
        <authorList>
            <person name="Yang W."/>
            <person name="An M."/>
            <person name="He W."/>
            <person name="Luo X."/>
            <person name="Zhu L."/>
            <person name="Chen G."/>
            <person name="Zhang Y."/>
            <person name="Wang Y."/>
        </authorList>
    </citation>
    <scope>NUCLEOTIDE SEQUENCE [LARGE SCALE GENOMIC DNA]</scope>
    <source>
        <strain evidence="4 5">PJ-16</strain>
    </source>
</reference>
<accession>A0A4U6R0G2</accession>
<dbReference type="SUPFAM" id="SSF55073">
    <property type="entry name" value="Nucleotide cyclase"/>
    <property type="match status" value="1"/>
</dbReference>
<dbReference type="AlphaFoldDB" id="A0A4U6R0G2"/>
<dbReference type="FunFam" id="3.30.70.270:FF:000001">
    <property type="entry name" value="Diguanylate cyclase domain protein"/>
    <property type="match status" value="1"/>
</dbReference>
<dbReference type="SMART" id="SM00267">
    <property type="entry name" value="GGDEF"/>
    <property type="match status" value="1"/>
</dbReference>
<dbReference type="InterPro" id="IPR000160">
    <property type="entry name" value="GGDEF_dom"/>
</dbReference>
<dbReference type="InterPro" id="IPR001633">
    <property type="entry name" value="EAL_dom"/>
</dbReference>
<dbReference type="PROSITE" id="PS50883">
    <property type="entry name" value="EAL"/>
    <property type="match status" value="1"/>
</dbReference>